<dbReference type="EMBL" id="BPLF01000001">
    <property type="protein sequence ID" value="GIX61489.1"/>
    <property type="molecule type" value="Genomic_DNA"/>
</dbReference>
<dbReference type="GeneID" id="94192972"/>
<dbReference type="InterPro" id="IPR010989">
    <property type="entry name" value="SNARE"/>
</dbReference>
<dbReference type="PROSITE" id="PS50192">
    <property type="entry name" value="T_SNARE"/>
    <property type="match status" value="1"/>
</dbReference>
<keyword evidence="4" id="KW-1185">Reference proteome</keyword>
<dbReference type="GO" id="GO:0016192">
    <property type="term" value="P:vesicle-mediated transport"/>
    <property type="evidence" value="ECO:0007669"/>
    <property type="project" value="InterPro"/>
</dbReference>
<dbReference type="Proteomes" id="UP001497744">
    <property type="component" value="Unassembled WGS sequence"/>
</dbReference>
<feature type="domain" description="T-SNARE coiled-coil homology" evidence="2">
    <location>
        <begin position="293"/>
        <end position="355"/>
    </location>
</feature>
<dbReference type="Gene3D" id="1.20.5.110">
    <property type="match status" value="1"/>
</dbReference>
<evidence type="ECO:0000256" key="1">
    <source>
        <dbReference type="SAM" id="MobiDB-lite"/>
    </source>
</evidence>
<comment type="caution">
    <text evidence="3">The sequence shown here is derived from an EMBL/GenBank/DDBJ whole genome shotgun (WGS) entry which is preliminary data.</text>
</comment>
<feature type="region of interest" description="Disordered" evidence="1">
    <location>
        <begin position="221"/>
        <end position="270"/>
    </location>
</feature>
<evidence type="ECO:0000259" key="2">
    <source>
        <dbReference type="PROSITE" id="PS50192"/>
    </source>
</evidence>
<reference evidence="3 4" key="1">
    <citation type="submission" date="2021-06" db="EMBL/GenBank/DDBJ databases">
        <title>Genome sequence of Babesia caballi.</title>
        <authorList>
            <person name="Yamagishi J."/>
            <person name="Kidaka T."/>
            <person name="Ochi A."/>
        </authorList>
    </citation>
    <scope>NUCLEOTIDE SEQUENCE [LARGE SCALE GENOMIC DNA]</scope>
    <source>
        <strain evidence="3">USDA-D6B2</strain>
    </source>
</reference>
<accession>A0AAV4LNU7</accession>
<name>A0AAV4LNU7_BABCB</name>
<evidence type="ECO:0000313" key="4">
    <source>
        <dbReference type="Proteomes" id="UP001497744"/>
    </source>
</evidence>
<gene>
    <name evidence="3" type="ORF">BcabD6B2_09240</name>
</gene>
<dbReference type="RefSeq" id="XP_067713560.1">
    <property type="nucleotide sequence ID" value="XM_067857459.1"/>
</dbReference>
<proteinExistence type="predicted"/>
<organism evidence="3 4">
    <name type="scientific">Babesia caballi</name>
    <dbReference type="NCBI Taxonomy" id="5871"/>
    <lineage>
        <taxon>Eukaryota</taxon>
        <taxon>Sar</taxon>
        <taxon>Alveolata</taxon>
        <taxon>Apicomplexa</taxon>
        <taxon>Aconoidasida</taxon>
        <taxon>Piroplasmida</taxon>
        <taxon>Babesiidae</taxon>
        <taxon>Babesia</taxon>
    </lineage>
</organism>
<dbReference type="GO" id="GO:0016020">
    <property type="term" value="C:membrane"/>
    <property type="evidence" value="ECO:0007669"/>
    <property type="project" value="InterPro"/>
</dbReference>
<feature type="compositionally biased region" description="Low complexity" evidence="1">
    <location>
        <begin position="221"/>
        <end position="243"/>
    </location>
</feature>
<sequence length="691" mass="73094">MDRSYDFKRRTTHWQQALGPAPSDASGPTPDHNTVDRFSLLSAEVFAQLHVLRKLIEPYTVVPQSSSGKEIIGGRVEIPAVPNAVGYIQAKRALFEQTDIKDVVHDTRVAGDLIKQMATSIEEELKRLRRKTFSRQLQEHRLGVVACLQHSLKAVQAAVEQYERYRLKVETNLTAALRAMTEDLVKEIRMRKGMSSEVKQDKLVIAEDYLKLFVEERGRGAPAAGADGATQPASSAASPRSSPVDGAQVFGRRSPSFQGSPHPGNVEYGDAERGYDAQTLEMQHKALVDRVEQSIQASELNTINNVQQRLSEISSMFEQFSGTLAVQLDMFESISANVLESLSNIETTESTLQKSNEEGMSYYQLMMCYSFARASVALEAGKVVLVAVALNVLDEGVALLLEEQVRLVVHVVEDAGSKVEVLHLLDLANLLEHVAASLLDERVVALLVPETAVLEVLADALDAVVAAGGPGLELAGPAVLRRLVGGAVVAETEAKRSLPSTLKTLTGAAPFLPDGGHAVGDAADGNAVALVLVADGGGDGVAVVAAGEDCLGVAHGGHVHGGVEVALGGGALAEEGDGAGALLGELQRVAGAGGVRELGSEGGADGVDVALPLGVGDGHLAALALVAAVREELVQRVVHGEALAVEHAELAGKGVGAAQGPTYRYWPKMWSSGCSARPQPICMASSPWFWM</sequence>
<evidence type="ECO:0000313" key="3">
    <source>
        <dbReference type="EMBL" id="GIX61489.1"/>
    </source>
</evidence>
<protein>
    <submittedName>
        <fullName evidence="3">Polyribonucleotide nucleotidyltransferase</fullName>
    </submittedName>
</protein>
<dbReference type="InterPro" id="IPR000727">
    <property type="entry name" value="T_SNARE_dom"/>
</dbReference>
<dbReference type="AlphaFoldDB" id="A0AAV4LNU7"/>
<dbReference type="SUPFAM" id="SSF47661">
    <property type="entry name" value="t-snare proteins"/>
    <property type="match status" value="1"/>
</dbReference>